<dbReference type="Pfam" id="PF01551">
    <property type="entry name" value="Peptidase_M23"/>
    <property type="match status" value="1"/>
</dbReference>
<dbReference type="InterPro" id="IPR050570">
    <property type="entry name" value="Cell_wall_metabolism_enzyme"/>
</dbReference>
<dbReference type="PANTHER" id="PTHR21666:SF289">
    <property type="entry name" value="L-ALA--D-GLU ENDOPEPTIDASE"/>
    <property type="match status" value="1"/>
</dbReference>
<gene>
    <name evidence="5" type="ORF">ACFQ07_07660</name>
</gene>
<evidence type="ECO:0000256" key="2">
    <source>
        <dbReference type="SAM" id="MobiDB-lite"/>
    </source>
</evidence>
<dbReference type="SUPFAM" id="SSF51261">
    <property type="entry name" value="Duplicated hybrid motif"/>
    <property type="match status" value="1"/>
</dbReference>
<evidence type="ECO:0000313" key="5">
    <source>
        <dbReference type="EMBL" id="MFD0852091.1"/>
    </source>
</evidence>
<dbReference type="PANTHER" id="PTHR21666">
    <property type="entry name" value="PEPTIDASE-RELATED"/>
    <property type="match status" value="1"/>
</dbReference>
<dbReference type="EMBL" id="JBHTIR010001056">
    <property type="protein sequence ID" value="MFD0852091.1"/>
    <property type="molecule type" value="Genomic_DNA"/>
</dbReference>
<sequence>WGPGHRGVDLAARPGLPVYASASGTVSYAGRFAGRGVIAITHGALRTTYLPVQPSVRKGHTVQAGSPIGTVEPSTHCTAPCLHWGLLRGDTYLDPLHLVQQEVRLLPLWRTEAPAPSPSAPATPETAPSTEPDLRDATTAGGGALAGMLLTFIATFLLRRTRTRRPPPPGVIDLAQERRERRLRRAR</sequence>
<keyword evidence="1" id="KW-0732">Signal</keyword>
<feature type="non-terminal residue" evidence="5">
    <location>
        <position position="1"/>
    </location>
</feature>
<name>A0ABW3CER7_9ACTN</name>
<evidence type="ECO:0000313" key="6">
    <source>
        <dbReference type="Proteomes" id="UP001597083"/>
    </source>
</evidence>
<keyword evidence="3" id="KW-1133">Transmembrane helix</keyword>
<proteinExistence type="predicted"/>
<evidence type="ECO:0000256" key="1">
    <source>
        <dbReference type="ARBA" id="ARBA00022729"/>
    </source>
</evidence>
<evidence type="ECO:0000259" key="4">
    <source>
        <dbReference type="Pfam" id="PF01551"/>
    </source>
</evidence>
<keyword evidence="6" id="KW-1185">Reference proteome</keyword>
<feature type="non-terminal residue" evidence="5">
    <location>
        <position position="187"/>
    </location>
</feature>
<dbReference type="InterPro" id="IPR011055">
    <property type="entry name" value="Dup_hybrid_motif"/>
</dbReference>
<feature type="region of interest" description="Disordered" evidence="2">
    <location>
        <begin position="114"/>
        <end position="140"/>
    </location>
</feature>
<protein>
    <submittedName>
        <fullName evidence="5">M23 family metallopeptidase</fullName>
        <ecNumber evidence="5">3.4.24.-</ecNumber>
    </submittedName>
</protein>
<feature type="region of interest" description="Disordered" evidence="2">
    <location>
        <begin position="164"/>
        <end position="187"/>
    </location>
</feature>
<keyword evidence="3" id="KW-0472">Membrane</keyword>
<dbReference type="InterPro" id="IPR016047">
    <property type="entry name" value="M23ase_b-sheet_dom"/>
</dbReference>
<dbReference type="Gene3D" id="2.70.70.10">
    <property type="entry name" value="Glucose Permease (Domain IIA)"/>
    <property type="match status" value="1"/>
</dbReference>
<keyword evidence="5" id="KW-0378">Hydrolase</keyword>
<dbReference type="EC" id="3.4.24.-" evidence="5"/>
<comment type="caution">
    <text evidence="5">The sequence shown here is derived from an EMBL/GenBank/DDBJ whole genome shotgun (WGS) entry which is preliminary data.</text>
</comment>
<evidence type="ECO:0000256" key="3">
    <source>
        <dbReference type="SAM" id="Phobius"/>
    </source>
</evidence>
<dbReference type="GO" id="GO:0016787">
    <property type="term" value="F:hydrolase activity"/>
    <property type="evidence" value="ECO:0007669"/>
    <property type="project" value="UniProtKB-KW"/>
</dbReference>
<accession>A0ABW3CER7</accession>
<organism evidence="5 6">
    <name type="scientific">Actinomadura adrarensis</name>
    <dbReference type="NCBI Taxonomy" id="1819600"/>
    <lineage>
        <taxon>Bacteria</taxon>
        <taxon>Bacillati</taxon>
        <taxon>Actinomycetota</taxon>
        <taxon>Actinomycetes</taxon>
        <taxon>Streptosporangiales</taxon>
        <taxon>Thermomonosporaceae</taxon>
        <taxon>Actinomadura</taxon>
    </lineage>
</organism>
<feature type="compositionally biased region" description="Low complexity" evidence="2">
    <location>
        <begin position="122"/>
        <end position="131"/>
    </location>
</feature>
<dbReference type="Proteomes" id="UP001597083">
    <property type="component" value="Unassembled WGS sequence"/>
</dbReference>
<dbReference type="CDD" id="cd12797">
    <property type="entry name" value="M23_peptidase"/>
    <property type="match status" value="1"/>
</dbReference>
<feature type="domain" description="M23ase beta-sheet core" evidence="4">
    <location>
        <begin position="4"/>
        <end position="95"/>
    </location>
</feature>
<keyword evidence="3" id="KW-0812">Transmembrane</keyword>
<feature type="transmembrane region" description="Helical" evidence="3">
    <location>
        <begin position="140"/>
        <end position="158"/>
    </location>
</feature>
<reference evidence="6" key="1">
    <citation type="journal article" date="2019" name="Int. J. Syst. Evol. Microbiol.">
        <title>The Global Catalogue of Microorganisms (GCM) 10K type strain sequencing project: providing services to taxonomists for standard genome sequencing and annotation.</title>
        <authorList>
            <consortium name="The Broad Institute Genomics Platform"/>
            <consortium name="The Broad Institute Genome Sequencing Center for Infectious Disease"/>
            <person name="Wu L."/>
            <person name="Ma J."/>
        </authorList>
    </citation>
    <scope>NUCLEOTIDE SEQUENCE [LARGE SCALE GENOMIC DNA]</scope>
    <source>
        <strain evidence="6">JCM 31696</strain>
    </source>
</reference>